<gene>
    <name evidence="10" type="ORF">KSZ_33050</name>
</gene>
<keyword evidence="7" id="KW-0444">Lipid biosynthesis</keyword>
<evidence type="ECO:0000313" key="11">
    <source>
        <dbReference type="Proteomes" id="UP000635565"/>
    </source>
</evidence>
<evidence type="ECO:0000256" key="5">
    <source>
        <dbReference type="ARBA" id="ARBA00022777"/>
    </source>
</evidence>
<organism evidence="10 11">
    <name type="scientific">Dictyobacter formicarum</name>
    <dbReference type="NCBI Taxonomy" id="2778368"/>
    <lineage>
        <taxon>Bacteria</taxon>
        <taxon>Bacillati</taxon>
        <taxon>Chloroflexota</taxon>
        <taxon>Ktedonobacteria</taxon>
        <taxon>Ktedonobacterales</taxon>
        <taxon>Dictyobacteraceae</taxon>
        <taxon>Dictyobacter</taxon>
    </lineage>
</organism>
<reference evidence="10 11" key="1">
    <citation type="journal article" date="2021" name="Int. J. Syst. Evol. Microbiol.">
        <title>Reticulibacter mediterranei gen. nov., sp. nov., within the new family Reticulibacteraceae fam. nov., and Ktedonospora formicarum gen. nov., sp. nov., Ktedonobacter robiniae sp. nov., Dictyobacter formicarum sp. nov. and Dictyobacter arantiisoli sp. nov., belonging to the class Ktedonobacteria.</title>
        <authorList>
            <person name="Yabe S."/>
            <person name="Zheng Y."/>
            <person name="Wang C.M."/>
            <person name="Sakai Y."/>
            <person name="Abe K."/>
            <person name="Yokota A."/>
            <person name="Donadio S."/>
            <person name="Cavaletti L."/>
            <person name="Monciardini P."/>
        </authorList>
    </citation>
    <scope>NUCLEOTIDE SEQUENCE [LARGE SCALE GENOMIC DNA]</scope>
    <source>
        <strain evidence="10 11">SOSP1-9</strain>
    </source>
</reference>
<evidence type="ECO:0000256" key="3">
    <source>
        <dbReference type="ARBA" id="ARBA00022679"/>
    </source>
</evidence>
<evidence type="ECO:0000256" key="6">
    <source>
        <dbReference type="ARBA" id="ARBA00022840"/>
    </source>
</evidence>
<feature type="domain" description="DAGKc" evidence="9">
    <location>
        <begin position="2"/>
        <end position="130"/>
    </location>
</feature>
<evidence type="ECO:0000256" key="2">
    <source>
        <dbReference type="ARBA" id="ARBA00005983"/>
    </source>
</evidence>
<keyword evidence="4" id="KW-0547">Nucleotide-binding</keyword>
<name>A0ABQ3VHX9_9CHLR</name>
<keyword evidence="6" id="KW-0067">ATP-binding</keyword>
<evidence type="ECO:0000256" key="8">
    <source>
        <dbReference type="ARBA" id="ARBA00023264"/>
    </source>
</evidence>
<keyword evidence="7" id="KW-0594">Phospholipid biosynthesis</keyword>
<keyword evidence="7" id="KW-0443">Lipid metabolism</keyword>
<evidence type="ECO:0000313" key="10">
    <source>
        <dbReference type="EMBL" id="GHO85299.1"/>
    </source>
</evidence>
<dbReference type="InterPro" id="IPR017438">
    <property type="entry name" value="ATP-NAD_kinase_N"/>
</dbReference>
<accession>A0ABQ3VHX9</accession>
<dbReference type="InterPro" id="IPR045540">
    <property type="entry name" value="YegS/DAGK_C"/>
</dbReference>
<dbReference type="Gene3D" id="2.60.200.40">
    <property type="match status" value="1"/>
</dbReference>
<dbReference type="Pfam" id="PF19279">
    <property type="entry name" value="YegS_C"/>
    <property type="match status" value="1"/>
</dbReference>
<evidence type="ECO:0000259" key="9">
    <source>
        <dbReference type="PROSITE" id="PS50146"/>
    </source>
</evidence>
<dbReference type="SUPFAM" id="SSF111331">
    <property type="entry name" value="NAD kinase/diacylglycerol kinase-like"/>
    <property type="match status" value="1"/>
</dbReference>
<dbReference type="InterPro" id="IPR016064">
    <property type="entry name" value="NAD/diacylglycerol_kinase_sf"/>
</dbReference>
<dbReference type="PANTHER" id="PTHR12358">
    <property type="entry name" value="SPHINGOSINE KINASE"/>
    <property type="match status" value="1"/>
</dbReference>
<dbReference type="Proteomes" id="UP000635565">
    <property type="component" value="Unassembled WGS sequence"/>
</dbReference>
<comment type="similarity">
    <text evidence="2">Belongs to the diacylglycerol/lipid kinase family.</text>
</comment>
<keyword evidence="3" id="KW-0808">Transferase</keyword>
<comment type="caution">
    <text evidence="10">The sequence shown here is derived from an EMBL/GenBank/DDBJ whole genome shotgun (WGS) entry which is preliminary data.</text>
</comment>
<comment type="cofactor">
    <cofactor evidence="1">
        <name>Mg(2+)</name>
        <dbReference type="ChEBI" id="CHEBI:18420"/>
    </cofactor>
</comment>
<evidence type="ECO:0000256" key="1">
    <source>
        <dbReference type="ARBA" id="ARBA00001946"/>
    </source>
</evidence>
<dbReference type="EMBL" id="BNJJ01000008">
    <property type="protein sequence ID" value="GHO85299.1"/>
    <property type="molecule type" value="Genomic_DNA"/>
</dbReference>
<protein>
    <submittedName>
        <fullName evidence="10">Lipid kinase</fullName>
    </submittedName>
</protein>
<evidence type="ECO:0000256" key="7">
    <source>
        <dbReference type="ARBA" id="ARBA00023209"/>
    </source>
</evidence>
<dbReference type="Pfam" id="PF00781">
    <property type="entry name" value="DAGK_cat"/>
    <property type="match status" value="1"/>
</dbReference>
<proteinExistence type="inferred from homology"/>
<dbReference type="SMART" id="SM00046">
    <property type="entry name" value="DAGKc"/>
    <property type="match status" value="1"/>
</dbReference>
<keyword evidence="11" id="KW-1185">Reference proteome</keyword>
<dbReference type="InterPro" id="IPR001206">
    <property type="entry name" value="Diacylglycerol_kinase_cat_dom"/>
</dbReference>
<keyword evidence="5 10" id="KW-0418">Kinase</keyword>
<evidence type="ECO:0000256" key="4">
    <source>
        <dbReference type="ARBA" id="ARBA00022741"/>
    </source>
</evidence>
<sequence>MPMQQKAIVIHSPGSGRSSKLGEAIEWLRLAGMEFVDVLPISALDGLPPQGPVWQKQGIQLAIAAGGDGLVGGVTSHIVSSGLPLGILPLGTANDVARTLGISMDIEQAAATIMQGKATSIDIGVAQPAEQEPHHISDPHKPVLPTDAQSYFVHALTIGINVKFAKFATDKQLRKKYGNLTYAAAVAKALQSYTPIEVDLDFEGVAIYDQGVNGKPGEEPRILNKTVHVSSKVAQVTIVNSPVFWGALRASVPGVNLHDRLLDIVIIEADHLANLVYKILRFFRRSTIQKADYAGWYKQFPELFSAERSHIPGIHHIQAQGITIHCRGQQAEATLDGEIRGQTPIHARVANECLNVIVP</sequence>
<keyword evidence="8" id="KW-1208">Phospholipid metabolism</keyword>
<dbReference type="PROSITE" id="PS50146">
    <property type="entry name" value="DAGK"/>
    <property type="match status" value="1"/>
</dbReference>
<dbReference type="PANTHER" id="PTHR12358:SF54">
    <property type="entry name" value="SPHINGOSINE KINASE RELATED PROTEIN"/>
    <property type="match status" value="1"/>
</dbReference>
<dbReference type="Gene3D" id="3.40.50.10330">
    <property type="entry name" value="Probable inorganic polyphosphate/atp-NAD kinase, domain 1"/>
    <property type="match status" value="1"/>
</dbReference>
<dbReference type="GO" id="GO:0016301">
    <property type="term" value="F:kinase activity"/>
    <property type="evidence" value="ECO:0007669"/>
    <property type="project" value="UniProtKB-KW"/>
</dbReference>
<dbReference type="InterPro" id="IPR050187">
    <property type="entry name" value="Lipid_Phosphate_FormReg"/>
</dbReference>